<feature type="domain" description="CNA-B" evidence="6">
    <location>
        <begin position="429"/>
        <end position="513"/>
    </location>
</feature>
<dbReference type="InterPro" id="IPR008966">
    <property type="entry name" value="Adhesion_dom_sf"/>
</dbReference>
<dbReference type="Pfam" id="PF17961">
    <property type="entry name" value="Big_8"/>
    <property type="match status" value="1"/>
</dbReference>
<dbReference type="Proteomes" id="UP000011758">
    <property type="component" value="Unassembled WGS sequence"/>
</dbReference>
<evidence type="ECO:0000256" key="2">
    <source>
        <dbReference type="ARBA" id="ARBA00022512"/>
    </source>
</evidence>
<dbReference type="Gene3D" id="2.60.40.1280">
    <property type="match status" value="1"/>
</dbReference>
<dbReference type="SUPFAM" id="SSF49401">
    <property type="entry name" value="Bacterial adhesins"/>
    <property type="match status" value="2"/>
</dbReference>
<sequence>MKKSLRIFLMFTMVCSIILQTNNIIRAQEVPSNVITSAKITDESGKPFAEGVTIGPWQAFRIYAEYALPDHMVHAGDTTTMILPIGFGTAAPDHFEIKDGDNLIATGTLYNEKPGKIVLTYTKYAEEHSGTHGSFYFNVNVNGEEQSQSGKIPVTLTVNGKVIPAGEVNYKKPQWVNQPLRKGGWMLDDKTRGKYDIRINESNNVLVNAKLVDTLESPSVEYVKGSIKILQGKWQNLGSTEVLKQQKDVTEKFKSENRIKFEGNRLTIDIGNLPKEVETRGFQILYEVKLNYEPLAGEEIHNKVDLTTDGSDSHQSNFYKIRDAGGVGEGYVYKIKIKKTGKDGAPLAGAEFDVIRVRNKQKVGTIKSGADGTGELGKLLLDDYNLVETKAPAGHMPLKDPILIKSSDFGSNKIAERKIENKKISKIDINGEKTWDDANNQDGKRPDRIRVNLFANQQPIQNVEVRPDVNGKWKYSFKDLPEYDNEGHKITYTITEDTISGYTSKVEGYNIKNSYTPEKTSISVTKKWDDANDQDGKRPTTIKVQLYAGGVKSGPEVELSKDNGWTYTWNGLDKNKDGKPIKYTVDEVSALPSGYIKAVDDSDPNKVVITNSRQVEKINICGKKTWDDNNNQDGKRPTQITVNLLKNGTKFKSVTVKAD</sequence>
<reference evidence="9 10" key="1">
    <citation type="submission" date="2013-02" db="EMBL/GenBank/DDBJ databases">
        <title>The Genome Sequence of Lactobacillus catenaformis F0143.</title>
        <authorList>
            <consortium name="The Broad Institute Genome Sequencing Platform"/>
            <person name="Earl A."/>
            <person name="Ward D."/>
            <person name="Feldgarden M."/>
            <person name="Gevers D."/>
            <person name="Izard J."/>
            <person name="Blanton J.M."/>
            <person name="Mathney J."/>
            <person name="Dewhirst F.E."/>
            <person name="Young S.K."/>
            <person name="Zeng Q."/>
            <person name="Gargeya S."/>
            <person name="Fitzgerald M."/>
            <person name="Haas B."/>
            <person name="Abouelleil A."/>
            <person name="Alvarado L."/>
            <person name="Arachchi H.M."/>
            <person name="Berlin A."/>
            <person name="Chapman S.B."/>
            <person name="Gearin G."/>
            <person name="Goldberg J."/>
            <person name="Griggs A."/>
            <person name="Gujja S."/>
            <person name="Hansen M."/>
            <person name="Heiman D."/>
            <person name="Howarth C."/>
            <person name="Larimer J."/>
            <person name="Lui A."/>
            <person name="MacDonald P.J.P."/>
            <person name="McCowen C."/>
            <person name="Montmayeur A."/>
            <person name="Murphy C."/>
            <person name="Neiman D."/>
            <person name="Pearson M."/>
            <person name="Priest M."/>
            <person name="Roberts A."/>
            <person name="Saif S."/>
            <person name="Shea T."/>
            <person name="Sisk P."/>
            <person name="Stolte C."/>
            <person name="Sykes S."/>
            <person name="Wortman J."/>
            <person name="Nusbaum C."/>
            <person name="Birren B."/>
        </authorList>
    </citation>
    <scope>NUCLEOTIDE SEQUENCE [LARGE SCALE GENOMIC DNA]</scope>
    <source>
        <strain evidence="9 10">OT 569</strain>
    </source>
</reference>
<keyword evidence="5" id="KW-0572">Peptidoglycan-anchor</keyword>
<keyword evidence="4" id="KW-0732">Signal</keyword>
<dbReference type="CDD" id="cd00222">
    <property type="entry name" value="CollagenBindB"/>
    <property type="match status" value="3"/>
</dbReference>
<feature type="non-terminal residue" evidence="9">
    <location>
        <position position="659"/>
    </location>
</feature>
<dbReference type="InterPro" id="IPR011252">
    <property type="entry name" value="Fibrogen-bd_dom1"/>
</dbReference>
<dbReference type="Pfam" id="PF05738">
    <property type="entry name" value="Cna_B"/>
    <property type="match status" value="3"/>
</dbReference>
<evidence type="ECO:0000256" key="3">
    <source>
        <dbReference type="ARBA" id="ARBA00022525"/>
    </source>
</evidence>
<organism evidence="9 10">
    <name type="scientific">Eggerthia catenaformis OT 569 = DSM 20559</name>
    <dbReference type="NCBI Taxonomy" id="999415"/>
    <lineage>
        <taxon>Bacteria</taxon>
        <taxon>Bacillati</taxon>
        <taxon>Bacillota</taxon>
        <taxon>Erysipelotrichia</taxon>
        <taxon>Erysipelotrichales</taxon>
        <taxon>Coprobacillaceae</taxon>
        <taxon>Eggerthia</taxon>
    </lineage>
</organism>
<evidence type="ECO:0000256" key="4">
    <source>
        <dbReference type="ARBA" id="ARBA00022729"/>
    </source>
</evidence>
<dbReference type="STRING" id="999415.HMPREF9943_00180"/>
<protein>
    <recommendedName>
        <fullName evidence="11">Collagen adhesin</fullName>
    </recommendedName>
</protein>
<dbReference type="InterPro" id="IPR013783">
    <property type="entry name" value="Ig-like_fold"/>
</dbReference>
<dbReference type="InterPro" id="IPR008454">
    <property type="entry name" value="Collagen-bd_Cna-like_B-typ_dom"/>
</dbReference>
<feature type="domain" description="CNA-B" evidence="6">
    <location>
        <begin position="621"/>
        <end position="658"/>
    </location>
</feature>
<comment type="caution">
    <text evidence="9">The sequence shown here is derived from an EMBL/GenBank/DDBJ whole genome shotgun (WGS) entry which is preliminary data.</text>
</comment>
<keyword evidence="3" id="KW-0964">Secreted</keyword>
<proteinExistence type="predicted"/>
<dbReference type="InterPro" id="IPR041171">
    <property type="entry name" value="SDR_Ig"/>
</dbReference>
<dbReference type="RefSeq" id="WP_004801191.1">
    <property type="nucleotide sequence ID" value="NZ_KB446646.1"/>
</dbReference>
<evidence type="ECO:0000259" key="7">
    <source>
        <dbReference type="Pfam" id="PF17802"/>
    </source>
</evidence>
<evidence type="ECO:0000313" key="10">
    <source>
        <dbReference type="Proteomes" id="UP000011758"/>
    </source>
</evidence>
<comment type="subcellular location">
    <subcellularLocation>
        <location evidence="1">Secreted</location>
        <location evidence="1">Cell wall</location>
        <topology evidence="1">Peptidoglycan-anchor</topology>
    </subcellularLocation>
</comment>
<dbReference type="EMBL" id="AGEJ01000004">
    <property type="protein sequence ID" value="EMD17539.1"/>
    <property type="molecule type" value="Genomic_DNA"/>
</dbReference>
<dbReference type="Pfam" id="PF17802">
    <property type="entry name" value="SpaA"/>
    <property type="match status" value="1"/>
</dbReference>
<feature type="domain" description="CNA-B" evidence="6">
    <location>
        <begin position="522"/>
        <end position="611"/>
    </location>
</feature>
<dbReference type="InterPro" id="IPR041033">
    <property type="entry name" value="SpaA_PFL_dom_1"/>
</dbReference>
<dbReference type="AlphaFoldDB" id="M2PPQ4"/>
<evidence type="ECO:0000259" key="8">
    <source>
        <dbReference type="Pfam" id="PF17961"/>
    </source>
</evidence>
<name>M2PPQ4_9FIRM</name>
<dbReference type="SUPFAM" id="SSF49478">
    <property type="entry name" value="Cna protein B-type domain"/>
    <property type="match status" value="3"/>
</dbReference>
<accession>M2PPQ4</accession>
<dbReference type="GO" id="GO:0007155">
    <property type="term" value="P:cell adhesion"/>
    <property type="evidence" value="ECO:0007669"/>
    <property type="project" value="InterPro"/>
</dbReference>
<gene>
    <name evidence="9" type="ORF">HMPREF9943_00180</name>
</gene>
<dbReference type="eggNOG" id="COG4932">
    <property type="taxonomic scope" value="Bacteria"/>
</dbReference>
<feature type="domain" description="SDR-like Ig" evidence="8">
    <location>
        <begin position="55"/>
        <end position="150"/>
    </location>
</feature>
<evidence type="ECO:0000259" key="6">
    <source>
        <dbReference type="Pfam" id="PF05738"/>
    </source>
</evidence>
<evidence type="ECO:0000256" key="5">
    <source>
        <dbReference type="ARBA" id="ARBA00023088"/>
    </source>
</evidence>
<dbReference type="Gene3D" id="2.60.40.1140">
    <property type="entry name" value="Collagen-binding surface protein Cna, B-type domain"/>
    <property type="match status" value="3"/>
</dbReference>
<evidence type="ECO:0000256" key="1">
    <source>
        <dbReference type="ARBA" id="ARBA00004168"/>
    </source>
</evidence>
<feature type="domain" description="SpaA-like prealbumin fold" evidence="7">
    <location>
        <begin position="334"/>
        <end position="407"/>
    </location>
</feature>
<keyword evidence="10" id="KW-1185">Reference proteome</keyword>
<evidence type="ECO:0008006" key="11">
    <source>
        <dbReference type="Google" id="ProtNLM"/>
    </source>
</evidence>
<keyword evidence="2" id="KW-0134">Cell wall</keyword>
<dbReference type="Gene3D" id="2.60.40.10">
    <property type="entry name" value="Immunoglobulins"/>
    <property type="match status" value="1"/>
</dbReference>
<evidence type="ECO:0000313" key="9">
    <source>
        <dbReference type="EMBL" id="EMD17539.1"/>
    </source>
</evidence>